<sequence length="33" mass="3581">MKLDRALTVLVLLLLAVALLRHLSATREPGVTP</sequence>
<name>A0A7X6BEZ4_9SPHN</name>
<organism evidence="1 2">
    <name type="scientific">Sphingomonas trueperi</name>
    <dbReference type="NCBI Taxonomy" id="53317"/>
    <lineage>
        <taxon>Bacteria</taxon>
        <taxon>Pseudomonadati</taxon>
        <taxon>Pseudomonadota</taxon>
        <taxon>Alphaproteobacteria</taxon>
        <taxon>Sphingomonadales</taxon>
        <taxon>Sphingomonadaceae</taxon>
        <taxon>Sphingomonas</taxon>
    </lineage>
</organism>
<evidence type="ECO:0000313" key="1">
    <source>
        <dbReference type="EMBL" id="NJB99302.1"/>
    </source>
</evidence>
<keyword evidence="2" id="KW-1185">Reference proteome</keyword>
<gene>
    <name evidence="1" type="ORF">GGR89_003643</name>
</gene>
<proteinExistence type="predicted"/>
<reference evidence="1 2" key="1">
    <citation type="submission" date="2020-03" db="EMBL/GenBank/DDBJ databases">
        <title>Genomic Encyclopedia of Type Strains, Phase IV (KMG-IV): sequencing the most valuable type-strain genomes for metagenomic binning, comparative biology and taxonomic classification.</title>
        <authorList>
            <person name="Goeker M."/>
        </authorList>
    </citation>
    <scope>NUCLEOTIDE SEQUENCE [LARGE SCALE GENOMIC DNA]</scope>
    <source>
        <strain evidence="1 2">DSM 7225</strain>
    </source>
</reference>
<protein>
    <submittedName>
        <fullName evidence="1">Uncharacterized protein</fullName>
    </submittedName>
</protein>
<dbReference type="Proteomes" id="UP000531251">
    <property type="component" value="Unassembled WGS sequence"/>
</dbReference>
<accession>A0A7X6BEZ4</accession>
<evidence type="ECO:0000313" key="2">
    <source>
        <dbReference type="Proteomes" id="UP000531251"/>
    </source>
</evidence>
<comment type="caution">
    <text evidence="1">The sequence shown here is derived from an EMBL/GenBank/DDBJ whole genome shotgun (WGS) entry which is preliminary data.</text>
</comment>
<dbReference type="AlphaFoldDB" id="A0A7X6BEZ4"/>
<dbReference type="EMBL" id="JAATJB010000014">
    <property type="protein sequence ID" value="NJB99302.1"/>
    <property type="molecule type" value="Genomic_DNA"/>
</dbReference>